<dbReference type="SUPFAM" id="SSF103473">
    <property type="entry name" value="MFS general substrate transporter"/>
    <property type="match status" value="1"/>
</dbReference>
<feature type="transmembrane region" description="Helical" evidence="7">
    <location>
        <begin position="567"/>
        <end position="587"/>
    </location>
</feature>
<feature type="transmembrane region" description="Helical" evidence="7">
    <location>
        <begin position="130"/>
        <end position="148"/>
    </location>
</feature>
<feature type="transmembrane region" description="Helical" evidence="7">
    <location>
        <begin position="447"/>
        <end position="469"/>
    </location>
</feature>
<feature type="region of interest" description="Disordered" evidence="6">
    <location>
        <begin position="1"/>
        <end position="38"/>
    </location>
</feature>
<feature type="transmembrane region" description="Helical" evidence="7">
    <location>
        <begin position="405"/>
        <end position="427"/>
    </location>
</feature>
<feature type="transmembrane region" description="Helical" evidence="7">
    <location>
        <begin position="365"/>
        <end position="384"/>
    </location>
</feature>
<dbReference type="RefSeq" id="XP_021845629.2">
    <property type="nucleotide sequence ID" value="XM_021989937.2"/>
</dbReference>
<dbReference type="GO" id="GO:0055085">
    <property type="term" value="P:transmembrane transport"/>
    <property type="evidence" value="ECO:0000318"/>
    <property type="project" value="GO_Central"/>
</dbReference>
<keyword evidence="4 7" id="KW-1133">Transmembrane helix</keyword>
<comment type="subcellular location">
    <subcellularLocation>
        <location evidence="1">Membrane</location>
        <topology evidence="1">Multi-pass membrane protein</topology>
    </subcellularLocation>
</comment>
<dbReference type="InterPro" id="IPR000109">
    <property type="entry name" value="POT_fam"/>
</dbReference>
<evidence type="ECO:0000256" key="5">
    <source>
        <dbReference type="ARBA" id="ARBA00023136"/>
    </source>
</evidence>
<sequence length="616" mass="69303">MHQTQRETDGFATEIPSKNYKEEEDEDEDEDEEDDDVVAESQVLDSSYDYKGRIPLRSSTGSWKASCFIIAIEFSERLSYFGIATNMITYMTKVMHQDLKTAANSVNIWTGVTTVMPLLGGFLADAYTGRYFMILFSAVLYVLGLALFTMTQYIPSLKPCSTTPNSCEHVSKVHEVVFFIAAYLVALATGGHKPCLESFGADQFDDNHSEERKQKMSFFNWWNIALCSGLFFGVTLIVYLQDYVSWGVGFCILTVTMGATVLIFVLGRPVYRYRIARGSPLTPLLRVFVAAVAKRNLHCPSDSSLLYEVPNSEKLQGRLLGHTNRLRFLDKAAIMEESEYNNGAWKENQSQWRLATLTQVEELKLIITMIPIWLTCLVFGLGIAQGSTFFIKQGGEMDRKIFKHFEIPAASVYTLTSVGMIASVALYDKVLLPYLRKVTGNERGINILTRISIGMVILIISMIISALVERKRLNMSLQGKIISVFWLVPQFLLIGIGDGFSLVGMQEYFYEQVPDSMRSLGLAFYLSVIGVGSFLSTLLITIVDCVTGMKGGERWIGKDLNHSRLDYFYWLLVIIIVLNMCVFVFLAKNYRYKNVHRSVAVGDSSNGENRVELASV</sequence>
<evidence type="ECO:0000256" key="3">
    <source>
        <dbReference type="ARBA" id="ARBA00022692"/>
    </source>
</evidence>
<evidence type="ECO:0000256" key="6">
    <source>
        <dbReference type="SAM" id="MobiDB-lite"/>
    </source>
</evidence>
<gene>
    <name evidence="9" type="primary">LOC110785490</name>
</gene>
<dbReference type="GO" id="GO:0016020">
    <property type="term" value="C:membrane"/>
    <property type="evidence" value="ECO:0000318"/>
    <property type="project" value="GO_Central"/>
</dbReference>
<feature type="transmembrane region" description="Helical" evidence="7">
    <location>
        <begin position="246"/>
        <end position="266"/>
    </location>
</feature>
<name>A0A9R0ICJ8_SPIOL</name>
<dbReference type="GO" id="GO:0022857">
    <property type="term" value="F:transmembrane transporter activity"/>
    <property type="evidence" value="ECO:0000318"/>
    <property type="project" value="GO_Central"/>
</dbReference>
<dbReference type="KEGG" id="soe:110785490"/>
<evidence type="ECO:0000313" key="8">
    <source>
        <dbReference type="Proteomes" id="UP000813463"/>
    </source>
</evidence>
<keyword evidence="3 7" id="KW-0812">Transmembrane</keyword>
<feature type="transmembrane region" description="Helical" evidence="7">
    <location>
        <begin position="106"/>
        <end position="124"/>
    </location>
</feature>
<dbReference type="Proteomes" id="UP000813463">
    <property type="component" value="Chromosome 1"/>
</dbReference>
<feature type="transmembrane region" description="Helical" evidence="7">
    <location>
        <begin position="481"/>
        <end position="502"/>
    </location>
</feature>
<dbReference type="AlphaFoldDB" id="A0A9R0ICJ8"/>
<evidence type="ECO:0000256" key="7">
    <source>
        <dbReference type="SAM" id="Phobius"/>
    </source>
</evidence>
<evidence type="ECO:0000256" key="2">
    <source>
        <dbReference type="ARBA" id="ARBA00005982"/>
    </source>
</evidence>
<dbReference type="PANTHER" id="PTHR11654">
    <property type="entry name" value="OLIGOPEPTIDE TRANSPORTER-RELATED"/>
    <property type="match status" value="1"/>
</dbReference>
<dbReference type="Gene3D" id="1.20.1250.20">
    <property type="entry name" value="MFS general substrate transporter like domains"/>
    <property type="match status" value="1"/>
</dbReference>
<reference evidence="9" key="2">
    <citation type="submission" date="2025-08" db="UniProtKB">
        <authorList>
            <consortium name="RefSeq"/>
        </authorList>
    </citation>
    <scope>IDENTIFICATION</scope>
    <source>
        <tissue evidence="9">Leaf</tissue>
    </source>
</reference>
<dbReference type="Pfam" id="PF00854">
    <property type="entry name" value="PTR2"/>
    <property type="match status" value="1"/>
</dbReference>
<reference evidence="8" key="1">
    <citation type="journal article" date="2021" name="Nat. Commun.">
        <title>Genomic analyses provide insights into spinach domestication and the genetic basis of agronomic traits.</title>
        <authorList>
            <person name="Cai X."/>
            <person name="Sun X."/>
            <person name="Xu C."/>
            <person name="Sun H."/>
            <person name="Wang X."/>
            <person name="Ge C."/>
            <person name="Zhang Z."/>
            <person name="Wang Q."/>
            <person name="Fei Z."/>
            <person name="Jiao C."/>
            <person name="Wang Q."/>
        </authorList>
    </citation>
    <scope>NUCLEOTIDE SEQUENCE [LARGE SCALE GENOMIC DNA]</scope>
    <source>
        <strain evidence="8">cv. Varoflay</strain>
    </source>
</reference>
<comment type="similarity">
    <text evidence="2">Belongs to the major facilitator superfamily. Proton-dependent oligopeptide transporter (POT/PTR) (TC 2.A.17) family.</text>
</comment>
<accession>A0A9R0ICJ8</accession>
<evidence type="ECO:0000313" key="9">
    <source>
        <dbReference type="RefSeq" id="XP_021845629.2"/>
    </source>
</evidence>
<feature type="transmembrane region" description="Helical" evidence="7">
    <location>
        <begin position="221"/>
        <end position="240"/>
    </location>
</feature>
<protein>
    <submittedName>
        <fullName evidence="9">Protein NRT1/ PTR FAMILY 5.6</fullName>
    </submittedName>
</protein>
<evidence type="ECO:0000256" key="1">
    <source>
        <dbReference type="ARBA" id="ARBA00004141"/>
    </source>
</evidence>
<proteinExistence type="inferred from homology"/>
<evidence type="ECO:0000256" key="4">
    <source>
        <dbReference type="ARBA" id="ARBA00022989"/>
    </source>
</evidence>
<dbReference type="GeneID" id="110785490"/>
<organism evidence="8 9">
    <name type="scientific">Spinacia oleracea</name>
    <name type="common">Spinach</name>
    <dbReference type="NCBI Taxonomy" id="3562"/>
    <lineage>
        <taxon>Eukaryota</taxon>
        <taxon>Viridiplantae</taxon>
        <taxon>Streptophyta</taxon>
        <taxon>Embryophyta</taxon>
        <taxon>Tracheophyta</taxon>
        <taxon>Spermatophyta</taxon>
        <taxon>Magnoliopsida</taxon>
        <taxon>eudicotyledons</taxon>
        <taxon>Gunneridae</taxon>
        <taxon>Pentapetalae</taxon>
        <taxon>Caryophyllales</taxon>
        <taxon>Chenopodiaceae</taxon>
        <taxon>Chenopodioideae</taxon>
        <taxon>Anserineae</taxon>
        <taxon>Spinacia</taxon>
    </lineage>
</organism>
<keyword evidence="8" id="KW-1185">Reference proteome</keyword>
<feature type="compositionally biased region" description="Acidic residues" evidence="6">
    <location>
        <begin position="22"/>
        <end position="38"/>
    </location>
</feature>
<feature type="transmembrane region" description="Helical" evidence="7">
    <location>
        <begin position="522"/>
        <end position="546"/>
    </location>
</feature>
<keyword evidence="5 7" id="KW-0472">Membrane</keyword>
<dbReference type="InterPro" id="IPR036259">
    <property type="entry name" value="MFS_trans_sf"/>
</dbReference>